<keyword evidence="8" id="KW-1185">Reference proteome</keyword>
<dbReference type="Pfam" id="PF14833">
    <property type="entry name" value="NAD_binding_11"/>
    <property type="match status" value="1"/>
</dbReference>
<dbReference type="EMBL" id="RXPE01000007">
    <property type="protein sequence ID" value="RTR28292.1"/>
    <property type="molecule type" value="Genomic_DNA"/>
</dbReference>
<dbReference type="Gene3D" id="1.10.1040.10">
    <property type="entry name" value="N-(1-d-carboxylethyl)-l-norvaline Dehydrogenase, domain 2"/>
    <property type="match status" value="1"/>
</dbReference>
<dbReference type="OrthoDB" id="9786703at2"/>
<dbReference type="InterPro" id="IPR036291">
    <property type="entry name" value="NAD(P)-bd_dom_sf"/>
</dbReference>
<evidence type="ECO:0000256" key="3">
    <source>
        <dbReference type="ARBA" id="ARBA00023027"/>
    </source>
</evidence>
<dbReference type="Proteomes" id="UP000277766">
    <property type="component" value="Unassembled WGS sequence"/>
</dbReference>
<dbReference type="PIRSF" id="PIRSF000103">
    <property type="entry name" value="HIBADH"/>
    <property type="match status" value="1"/>
</dbReference>
<organism evidence="7 8">
    <name type="scientific">Deinococcus radiophilus</name>
    <dbReference type="NCBI Taxonomy" id="32062"/>
    <lineage>
        <taxon>Bacteria</taxon>
        <taxon>Thermotogati</taxon>
        <taxon>Deinococcota</taxon>
        <taxon>Deinococci</taxon>
        <taxon>Deinococcales</taxon>
        <taxon>Deinococcaceae</taxon>
        <taxon>Deinococcus</taxon>
    </lineage>
</organism>
<dbReference type="SUPFAM" id="SSF48179">
    <property type="entry name" value="6-phosphogluconate dehydrogenase C-terminal domain-like"/>
    <property type="match status" value="1"/>
</dbReference>
<dbReference type="InterPro" id="IPR002204">
    <property type="entry name" value="3-OH-isobutyrate_DH-rel_CS"/>
</dbReference>
<dbReference type="PANTHER" id="PTHR43060:SF15">
    <property type="entry name" value="3-HYDROXYISOBUTYRATE DEHYDROGENASE-LIKE 1, MITOCHONDRIAL-RELATED"/>
    <property type="match status" value="1"/>
</dbReference>
<dbReference type="RefSeq" id="WP_126351684.1">
    <property type="nucleotide sequence ID" value="NZ_RXPE01000007.1"/>
</dbReference>
<dbReference type="InterPro" id="IPR006115">
    <property type="entry name" value="6PGDH_NADP-bd"/>
</dbReference>
<dbReference type="GO" id="GO:0051287">
    <property type="term" value="F:NAD binding"/>
    <property type="evidence" value="ECO:0007669"/>
    <property type="project" value="InterPro"/>
</dbReference>
<evidence type="ECO:0000256" key="4">
    <source>
        <dbReference type="PIRSR" id="PIRSR000103-1"/>
    </source>
</evidence>
<dbReference type="Pfam" id="PF03446">
    <property type="entry name" value="NAD_binding_2"/>
    <property type="match status" value="1"/>
</dbReference>
<sequence length="288" mass="29984">MSTAFIGLGAMGYPMARHLAAQEDTLVWNRTFARAEAHEAEYGSEARPLTELAQADIIFSCLPTSTEVWEVLRALDGYLMPDTVWVDCTSGHPAEAPRQAAWLKERGVAWLDAPVSGGVAGAEAGTLTVMVGGDAAALERVRPRLAFAGKTVHVGGVGAGFAVKAVNNTLLAVNLWAAGEGLAALKAAGVDLSAALDVINASSGRSNATENLIGQRVLTREFPATFALGLLAKDVGIGLDLVATHKGSAPLLGQTAGLYRAAERMVGAAEDHTAALKLIEQMNDVELT</sequence>
<keyword evidence="3" id="KW-0520">NAD</keyword>
<dbReference type="PANTHER" id="PTHR43060">
    <property type="entry name" value="3-HYDROXYISOBUTYRATE DEHYDROGENASE-LIKE 1, MITOCHONDRIAL-RELATED"/>
    <property type="match status" value="1"/>
</dbReference>
<comment type="similarity">
    <text evidence="1">Belongs to the HIBADH-related family.</text>
</comment>
<name>A0A3S0JSX6_9DEIO</name>
<evidence type="ECO:0000313" key="7">
    <source>
        <dbReference type="EMBL" id="RTR28292.1"/>
    </source>
</evidence>
<reference evidence="7 8" key="1">
    <citation type="submission" date="2018-12" db="EMBL/GenBank/DDBJ databases">
        <title>Deinococcus radiophilus ATCC 27603 genome sequencing and assembly.</title>
        <authorList>
            <person name="Maclea K.S."/>
            <person name="Maynard C.R."/>
        </authorList>
    </citation>
    <scope>NUCLEOTIDE SEQUENCE [LARGE SCALE GENOMIC DNA]</scope>
    <source>
        <strain evidence="7 8">ATCC 27603</strain>
    </source>
</reference>
<dbReference type="GO" id="GO:0016491">
    <property type="term" value="F:oxidoreductase activity"/>
    <property type="evidence" value="ECO:0007669"/>
    <property type="project" value="UniProtKB-KW"/>
</dbReference>
<evidence type="ECO:0000256" key="2">
    <source>
        <dbReference type="ARBA" id="ARBA00023002"/>
    </source>
</evidence>
<dbReference type="GO" id="GO:0016054">
    <property type="term" value="P:organic acid catabolic process"/>
    <property type="evidence" value="ECO:0007669"/>
    <property type="project" value="UniProtKB-ARBA"/>
</dbReference>
<feature type="active site" evidence="4">
    <location>
        <position position="164"/>
    </location>
</feature>
<dbReference type="InterPro" id="IPR029154">
    <property type="entry name" value="HIBADH-like_NADP-bd"/>
</dbReference>
<feature type="domain" description="6-phosphogluconate dehydrogenase NADP-binding" evidence="5">
    <location>
        <begin position="4"/>
        <end position="154"/>
    </location>
</feature>
<dbReference type="PROSITE" id="PS00895">
    <property type="entry name" value="3_HYDROXYISOBUT_DH"/>
    <property type="match status" value="1"/>
</dbReference>
<evidence type="ECO:0000259" key="6">
    <source>
        <dbReference type="Pfam" id="PF14833"/>
    </source>
</evidence>
<dbReference type="InterPro" id="IPR013328">
    <property type="entry name" value="6PGD_dom2"/>
</dbReference>
<accession>A0A3S0JSX6</accession>
<dbReference type="SUPFAM" id="SSF51735">
    <property type="entry name" value="NAD(P)-binding Rossmann-fold domains"/>
    <property type="match status" value="1"/>
</dbReference>
<keyword evidence="2" id="KW-0560">Oxidoreductase</keyword>
<evidence type="ECO:0000313" key="8">
    <source>
        <dbReference type="Proteomes" id="UP000277766"/>
    </source>
</evidence>
<evidence type="ECO:0000259" key="5">
    <source>
        <dbReference type="Pfam" id="PF03446"/>
    </source>
</evidence>
<dbReference type="GO" id="GO:0050661">
    <property type="term" value="F:NADP binding"/>
    <property type="evidence" value="ECO:0007669"/>
    <property type="project" value="InterPro"/>
</dbReference>
<gene>
    <name evidence="7" type="ORF">EJ104_05090</name>
</gene>
<dbReference type="AlphaFoldDB" id="A0A3S0JSX6"/>
<protein>
    <submittedName>
        <fullName evidence="7">NAD(P)-dependent oxidoreductase</fullName>
    </submittedName>
</protein>
<dbReference type="InterPro" id="IPR015815">
    <property type="entry name" value="HIBADH-related"/>
</dbReference>
<feature type="domain" description="3-hydroxyisobutyrate dehydrogenase-like NAD-binding" evidence="6">
    <location>
        <begin position="158"/>
        <end position="279"/>
    </location>
</feature>
<proteinExistence type="inferred from homology"/>
<dbReference type="InterPro" id="IPR008927">
    <property type="entry name" value="6-PGluconate_DH-like_C_sf"/>
</dbReference>
<dbReference type="Gene3D" id="3.40.50.720">
    <property type="entry name" value="NAD(P)-binding Rossmann-like Domain"/>
    <property type="match status" value="1"/>
</dbReference>
<comment type="caution">
    <text evidence="7">The sequence shown here is derived from an EMBL/GenBank/DDBJ whole genome shotgun (WGS) entry which is preliminary data.</text>
</comment>
<evidence type="ECO:0000256" key="1">
    <source>
        <dbReference type="ARBA" id="ARBA00009080"/>
    </source>
</evidence>